<dbReference type="OrthoDB" id="10340869at2759"/>
<name>A0A1Q9DB56_SYMMI</name>
<reference evidence="2 3" key="1">
    <citation type="submission" date="2016-02" db="EMBL/GenBank/DDBJ databases">
        <title>Genome analysis of coral dinoflagellate symbionts highlights evolutionary adaptations to a symbiotic lifestyle.</title>
        <authorList>
            <person name="Aranda M."/>
            <person name="Li Y."/>
            <person name="Liew Y.J."/>
            <person name="Baumgarten S."/>
            <person name="Simakov O."/>
            <person name="Wilson M."/>
            <person name="Piel J."/>
            <person name="Ashoor H."/>
            <person name="Bougouffa S."/>
            <person name="Bajic V.B."/>
            <person name="Ryu T."/>
            <person name="Ravasi T."/>
            <person name="Bayer T."/>
            <person name="Micklem G."/>
            <person name="Kim H."/>
            <person name="Bhak J."/>
            <person name="Lajeunesse T.C."/>
            <person name="Voolstra C.R."/>
        </authorList>
    </citation>
    <scope>NUCLEOTIDE SEQUENCE [LARGE SCALE GENOMIC DNA]</scope>
    <source>
        <strain evidence="2 3">CCMP2467</strain>
    </source>
</reference>
<dbReference type="EMBL" id="LSRX01000625">
    <property type="protein sequence ID" value="OLP92349.1"/>
    <property type="molecule type" value="Genomic_DNA"/>
</dbReference>
<keyword evidence="3" id="KW-1185">Reference proteome</keyword>
<protein>
    <submittedName>
        <fullName evidence="2">Uncharacterized protein</fullName>
    </submittedName>
</protein>
<feature type="compositionally biased region" description="Basic residues" evidence="1">
    <location>
        <begin position="1"/>
        <end position="12"/>
    </location>
</feature>
<evidence type="ECO:0000313" key="2">
    <source>
        <dbReference type="EMBL" id="OLP92349.1"/>
    </source>
</evidence>
<dbReference type="AlphaFoldDB" id="A0A1Q9DB56"/>
<accession>A0A1Q9DB56</accession>
<organism evidence="2 3">
    <name type="scientific">Symbiodinium microadriaticum</name>
    <name type="common">Dinoflagellate</name>
    <name type="synonym">Zooxanthella microadriatica</name>
    <dbReference type="NCBI Taxonomy" id="2951"/>
    <lineage>
        <taxon>Eukaryota</taxon>
        <taxon>Sar</taxon>
        <taxon>Alveolata</taxon>
        <taxon>Dinophyceae</taxon>
        <taxon>Suessiales</taxon>
        <taxon>Symbiodiniaceae</taxon>
        <taxon>Symbiodinium</taxon>
    </lineage>
</organism>
<feature type="region of interest" description="Disordered" evidence="1">
    <location>
        <begin position="1"/>
        <end position="46"/>
    </location>
</feature>
<evidence type="ECO:0000256" key="1">
    <source>
        <dbReference type="SAM" id="MobiDB-lite"/>
    </source>
</evidence>
<comment type="caution">
    <text evidence="2">The sequence shown here is derived from an EMBL/GenBank/DDBJ whole genome shotgun (WGS) entry which is preliminary data.</text>
</comment>
<dbReference type="Proteomes" id="UP000186817">
    <property type="component" value="Unassembled WGS sequence"/>
</dbReference>
<proteinExistence type="predicted"/>
<gene>
    <name evidence="2" type="ORF">AK812_SmicGene25862</name>
</gene>
<evidence type="ECO:0000313" key="3">
    <source>
        <dbReference type="Proteomes" id="UP000186817"/>
    </source>
</evidence>
<sequence>MRPLQRRTRGHSQHVPGQGGEEKWQLPRPNALPPRARKRRRDSVGSGRVRVTFATFARRCAADGSTQVVVCFILRMSSSGHRDHEGGINGKLHPVLKRQAVANDLDAPRIVDRHIDVHGCKRDIARRLPGTHAGDGAFEGQCSGGAAPRAQRKGACASGAGAGDSSMDDRQALHPGEAAANGSVMRGAKKACQMLHVFVC</sequence>